<dbReference type="Pfam" id="PF00076">
    <property type="entry name" value="RRM_1"/>
    <property type="match status" value="1"/>
</dbReference>
<name>A0A2M8EXB2_9BACT</name>
<dbReference type="SMART" id="SM00360">
    <property type="entry name" value="RRM"/>
    <property type="match status" value="1"/>
</dbReference>
<dbReference type="InterPro" id="IPR000504">
    <property type="entry name" value="RRM_dom"/>
</dbReference>
<dbReference type="PANTHER" id="PTHR15241:SF304">
    <property type="entry name" value="RRM DOMAIN-CONTAINING PROTEIN"/>
    <property type="match status" value="1"/>
</dbReference>
<evidence type="ECO:0000313" key="3">
    <source>
        <dbReference type="Proteomes" id="UP000231383"/>
    </source>
</evidence>
<dbReference type="SUPFAM" id="SSF54928">
    <property type="entry name" value="RNA-binding domain, RBD"/>
    <property type="match status" value="1"/>
</dbReference>
<protein>
    <submittedName>
        <fullName evidence="2">RNA-binding protein</fullName>
    </submittedName>
</protein>
<reference evidence="3" key="1">
    <citation type="submission" date="2017-09" db="EMBL/GenBank/DDBJ databases">
        <title>Depth-based differentiation of microbial function through sediment-hosted aquifers and enrichment of novel symbionts in the deep terrestrial subsurface.</title>
        <authorList>
            <person name="Probst A.J."/>
            <person name="Ladd B."/>
            <person name="Jarett J.K."/>
            <person name="Geller-Mcgrath D.E."/>
            <person name="Sieber C.M.K."/>
            <person name="Emerson J.B."/>
            <person name="Anantharaman K."/>
            <person name="Thomas B.C."/>
            <person name="Malmstrom R."/>
            <person name="Stieglmeier M."/>
            <person name="Klingl A."/>
            <person name="Woyke T."/>
            <person name="Ryan C.M."/>
            <person name="Banfield J.F."/>
        </authorList>
    </citation>
    <scope>NUCLEOTIDE SEQUENCE [LARGE SCALE GENOMIC DNA]</scope>
</reference>
<dbReference type="InterPro" id="IPR012677">
    <property type="entry name" value="Nucleotide-bd_a/b_plait_sf"/>
</dbReference>
<evidence type="ECO:0000313" key="2">
    <source>
        <dbReference type="EMBL" id="PJC30503.1"/>
    </source>
</evidence>
<proteinExistence type="predicted"/>
<dbReference type="AlphaFoldDB" id="A0A2M8EXB2"/>
<dbReference type="EMBL" id="PFSC01000135">
    <property type="protein sequence ID" value="PJC30503.1"/>
    <property type="molecule type" value="Genomic_DNA"/>
</dbReference>
<dbReference type="Proteomes" id="UP000231383">
    <property type="component" value="Unassembled WGS sequence"/>
</dbReference>
<organism evidence="2 3">
    <name type="scientific">Candidatus Roizmanbacteria bacterium CG_4_9_14_0_2_um_filter_39_13</name>
    <dbReference type="NCBI Taxonomy" id="1974839"/>
    <lineage>
        <taxon>Bacteria</taxon>
        <taxon>Candidatus Roizmaniibacteriota</taxon>
    </lineage>
</organism>
<sequence length="97" mass="11347">MAKKIYIGKLSDKTTEDQLREAFTKIGEVMSLRIVRTTNFVKNSNYGYVQMDSMESTKTAIKELNNSTLDGSNIKVMEAHYLDQDIKRRSYFQKRKR</sequence>
<accession>A0A2M8EXB2</accession>
<comment type="caution">
    <text evidence="2">The sequence shown here is derived from an EMBL/GenBank/DDBJ whole genome shotgun (WGS) entry which is preliminary data.</text>
</comment>
<evidence type="ECO:0000259" key="1">
    <source>
        <dbReference type="PROSITE" id="PS50102"/>
    </source>
</evidence>
<dbReference type="InterPro" id="IPR035979">
    <property type="entry name" value="RBD_domain_sf"/>
</dbReference>
<dbReference type="CDD" id="cd00590">
    <property type="entry name" value="RRM_SF"/>
    <property type="match status" value="1"/>
</dbReference>
<dbReference type="PANTHER" id="PTHR15241">
    <property type="entry name" value="TRANSFORMER-2-RELATED"/>
    <property type="match status" value="1"/>
</dbReference>
<feature type="domain" description="RRM" evidence="1">
    <location>
        <begin position="3"/>
        <end position="81"/>
    </location>
</feature>
<dbReference type="Gene3D" id="3.30.70.330">
    <property type="match status" value="1"/>
</dbReference>
<dbReference type="PROSITE" id="PS50102">
    <property type="entry name" value="RRM"/>
    <property type="match status" value="1"/>
</dbReference>
<dbReference type="GO" id="GO:0003723">
    <property type="term" value="F:RNA binding"/>
    <property type="evidence" value="ECO:0007669"/>
    <property type="project" value="InterPro"/>
</dbReference>
<gene>
    <name evidence="2" type="ORF">CO051_05310</name>
</gene>